<dbReference type="RefSeq" id="WP_379727385.1">
    <property type="nucleotide sequence ID" value="NZ_JBHRYJ010000002.1"/>
</dbReference>
<evidence type="ECO:0000313" key="3">
    <source>
        <dbReference type="EMBL" id="MFC3676550.1"/>
    </source>
</evidence>
<name>A0ABV7VGA0_9PROT</name>
<dbReference type="InterPro" id="IPR039422">
    <property type="entry name" value="MarR/SlyA-like"/>
</dbReference>
<comment type="caution">
    <text evidence="3">The sequence shown here is derived from an EMBL/GenBank/DDBJ whole genome shotgun (WGS) entry which is preliminary data.</text>
</comment>
<dbReference type="InterPro" id="IPR036388">
    <property type="entry name" value="WH-like_DNA-bd_sf"/>
</dbReference>
<protein>
    <submittedName>
        <fullName evidence="3">MarR family winged helix-turn-helix transcriptional regulator</fullName>
    </submittedName>
</protein>
<dbReference type="PROSITE" id="PS50995">
    <property type="entry name" value="HTH_MARR_2"/>
    <property type="match status" value="1"/>
</dbReference>
<dbReference type="SUPFAM" id="SSF46785">
    <property type="entry name" value="Winged helix' DNA-binding domain"/>
    <property type="match status" value="1"/>
</dbReference>
<feature type="domain" description="HTH marR-type" evidence="2">
    <location>
        <begin position="29"/>
        <end position="162"/>
    </location>
</feature>
<dbReference type="Pfam" id="PF12802">
    <property type="entry name" value="MarR_2"/>
    <property type="match status" value="1"/>
</dbReference>
<keyword evidence="4" id="KW-1185">Reference proteome</keyword>
<organism evidence="3 4">
    <name type="scientific">Ferrovibrio xuzhouensis</name>
    <dbReference type="NCBI Taxonomy" id="1576914"/>
    <lineage>
        <taxon>Bacteria</taxon>
        <taxon>Pseudomonadati</taxon>
        <taxon>Pseudomonadota</taxon>
        <taxon>Alphaproteobacteria</taxon>
        <taxon>Rhodospirillales</taxon>
        <taxon>Rhodospirillaceae</taxon>
        <taxon>Ferrovibrio</taxon>
    </lineage>
</organism>
<dbReference type="PANTHER" id="PTHR33164:SF89">
    <property type="entry name" value="MARR FAMILY REGULATORY PROTEIN"/>
    <property type="match status" value="1"/>
</dbReference>
<feature type="region of interest" description="Disordered" evidence="1">
    <location>
        <begin position="1"/>
        <end position="20"/>
    </location>
</feature>
<dbReference type="PANTHER" id="PTHR33164">
    <property type="entry name" value="TRANSCRIPTIONAL REGULATOR, MARR FAMILY"/>
    <property type="match status" value="1"/>
</dbReference>
<dbReference type="InterPro" id="IPR000835">
    <property type="entry name" value="HTH_MarR-typ"/>
</dbReference>
<proteinExistence type="predicted"/>
<evidence type="ECO:0000256" key="1">
    <source>
        <dbReference type="SAM" id="MobiDB-lite"/>
    </source>
</evidence>
<sequence>MTRQSSHTKATPTTDPDDAPAKVDLGCLDGLLGYRLRRAQLAVFQDFITSMRDYDLRPAQFSVLAIIRANPGLKQSRVSEALGINRANFVALLDELETRDLARREPAPGDRRSNALFLTAKGEAFLDEAYRHLQAHHERRLDAALGAGDRQQFLTLLDRLAALD</sequence>
<dbReference type="Gene3D" id="1.10.10.10">
    <property type="entry name" value="Winged helix-like DNA-binding domain superfamily/Winged helix DNA-binding domain"/>
    <property type="match status" value="1"/>
</dbReference>
<reference evidence="4" key="1">
    <citation type="journal article" date="2019" name="Int. J. Syst. Evol. Microbiol.">
        <title>The Global Catalogue of Microorganisms (GCM) 10K type strain sequencing project: providing services to taxonomists for standard genome sequencing and annotation.</title>
        <authorList>
            <consortium name="The Broad Institute Genomics Platform"/>
            <consortium name="The Broad Institute Genome Sequencing Center for Infectious Disease"/>
            <person name="Wu L."/>
            <person name="Ma J."/>
        </authorList>
    </citation>
    <scope>NUCLEOTIDE SEQUENCE [LARGE SCALE GENOMIC DNA]</scope>
    <source>
        <strain evidence="4">KCTC 42182</strain>
    </source>
</reference>
<dbReference type="SMART" id="SM00347">
    <property type="entry name" value="HTH_MARR"/>
    <property type="match status" value="1"/>
</dbReference>
<evidence type="ECO:0000313" key="4">
    <source>
        <dbReference type="Proteomes" id="UP001595711"/>
    </source>
</evidence>
<dbReference type="InterPro" id="IPR036390">
    <property type="entry name" value="WH_DNA-bd_sf"/>
</dbReference>
<dbReference type="EMBL" id="JBHRYJ010000002">
    <property type="protein sequence ID" value="MFC3676550.1"/>
    <property type="molecule type" value="Genomic_DNA"/>
</dbReference>
<evidence type="ECO:0000259" key="2">
    <source>
        <dbReference type="PROSITE" id="PS50995"/>
    </source>
</evidence>
<dbReference type="PRINTS" id="PR00598">
    <property type="entry name" value="HTHMARR"/>
</dbReference>
<gene>
    <name evidence="3" type="ORF">ACFOOQ_13415</name>
</gene>
<dbReference type="Proteomes" id="UP001595711">
    <property type="component" value="Unassembled WGS sequence"/>
</dbReference>
<accession>A0ABV7VGA0</accession>